<feature type="domain" description="Neurotransmitter-gated ion-channel transmembrane" evidence="20">
    <location>
        <begin position="124"/>
        <end position="336"/>
    </location>
</feature>
<feature type="transmembrane region" description="Helical" evidence="18">
    <location>
        <begin position="322"/>
        <end position="344"/>
    </location>
</feature>
<keyword evidence="7" id="KW-0406">Ion transport</keyword>
<evidence type="ECO:0000256" key="16">
    <source>
        <dbReference type="ARBA" id="ARBA00036634"/>
    </source>
</evidence>
<feature type="transmembrane region" description="Helical" evidence="18">
    <location>
        <begin position="153"/>
        <end position="172"/>
    </location>
</feature>
<feature type="transmembrane region" description="Helical" evidence="18">
    <location>
        <begin position="179"/>
        <end position="202"/>
    </location>
</feature>
<evidence type="ECO:0000256" key="6">
    <source>
        <dbReference type="ARBA" id="ARBA00023018"/>
    </source>
</evidence>
<evidence type="ECO:0000256" key="2">
    <source>
        <dbReference type="ARBA" id="ARBA00022475"/>
    </source>
</evidence>
<dbReference type="InterPro" id="IPR036719">
    <property type="entry name" value="Neuro-gated_channel_TM_sf"/>
</dbReference>
<evidence type="ECO:0000256" key="7">
    <source>
        <dbReference type="ARBA" id="ARBA00023065"/>
    </source>
</evidence>
<keyword evidence="2" id="KW-1003">Cell membrane</keyword>
<evidence type="ECO:0000256" key="18">
    <source>
        <dbReference type="SAM" id="Phobius"/>
    </source>
</evidence>
<evidence type="ECO:0000256" key="1">
    <source>
        <dbReference type="ARBA" id="ARBA00022448"/>
    </source>
</evidence>
<keyword evidence="6" id="KW-0770">Synapse</keyword>
<evidence type="ECO:0000256" key="4">
    <source>
        <dbReference type="ARBA" id="ARBA00022729"/>
    </source>
</evidence>
<evidence type="ECO:0000259" key="19">
    <source>
        <dbReference type="Pfam" id="PF02931"/>
    </source>
</evidence>
<dbReference type="InterPro" id="IPR049944">
    <property type="entry name" value="LGIC_TM_5-HT3"/>
</dbReference>
<dbReference type="PROSITE" id="PS00236">
    <property type="entry name" value="NEUROTR_ION_CHANNEL"/>
    <property type="match status" value="1"/>
</dbReference>
<keyword evidence="10" id="KW-0628">Postsynaptic cell membrane</keyword>
<dbReference type="EMBL" id="KQ042238">
    <property type="protein sequence ID" value="KKF17252.1"/>
    <property type="molecule type" value="Genomic_DNA"/>
</dbReference>
<proteinExistence type="predicted"/>
<dbReference type="InterPro" id="IPR038050">
    <property type="entry name" value="Neuro_actylchol_rec"/>
</dbReference>
<dbReference type="Pfam" id="PF02931">
    <property type="entry name" value="Neur_chan_LBD"/>
    <property type="match status" value="1"/>
</dbReference>
<dbReference type="eggNOG" id="KOG3645">
    <property type="taxonomic scope" value="Eukaryota"/>
</dbReference>
<evidence type="ECO:0000256" key="13">
    <source>
        <dbReference type="ARBA" id="ARBA00034104"/>
    </source>
</evidence>
<dbReference type="InterPro" id="IPR006029">
    <property type="entry name" value="Neurotrans-gated_channel_TM"/>
</dbReference>
<dbReference type="SUPFAM" id="SSF63712">
    <property type="entry name" value="Nicotinic receptor ligand binding domain-like"/>
    <property type="match status" value="1"/>
</dbReference>
<dbReference type="Pfam" id="PF02932">
    <property type="entry name" value="Neur_chan_memb"/>
    <property type="match status" value="1"/>
</dbReference>
<reference evidence="21" key="1">
    <citation type="journal article" date="2015" name="PLoS Genet.">
        <title>Genome Sequencing of the Perciform Fish Larimichthys crocea Provides Insights into Molecular and Genetic Mechanisms of Stress Adaptation.</title>
        <authorList>
            <person name="Ao J."/>
            <person name="Mu Y."/>
            <person name="Xiang L.X."/>
            <person name="Fan D."/>
            <person name="Feng M."/>
            <person name="Zhang S."/>
            <person name="Shi Q."/>
            <person name="Zhu L.Y."/>
            <person name="Li T."/>
            <person name="Ding Y."/>
            <person name="Nie L."/>
            <person name="Li Q."/>
            <person name="Dong W.R."/>
            <person name="Jiang L."/>
            <person name="Sun B."/>
            <person name="Zhang X."/>
            <person name="Li M."/>
            <person name="Zhang H.Q."/>
            <person name="Xie S."/>
            <person name="Zhu Y."/>
            <person name="Jiang X."/>
            <person name="Wang X."/>
            <person name="Mu P."/>
            <person name="Chen W."/>
            <person name="Yue Z."/>
            <person name="Wang Z."/>
            <person name="Wang J."/>
            <person name="Shao J.Z."/>
            <person name="Chen X."/>
        </authorList>
    </citation>
    <scope>NUCLEOTIDE SEQUENCE [LARGE SCALE GENOMIC DNA]</scope>
    <source>
        <strain evidence="21">SSNF</strain>
        <tissue evidence="21">Blood</tissue>
    </source>
</reference>
<dbReference type="GO" id="GO:0045211">
    <property type="term" value="C:postsynaptic membrane"/>
    <property type="evidence" value="ECO:0007669"/>
    <property type="project" value="UniProtKB-SubCell"/>
</dbReference>
<keyword evidence="5 18" id="KW-1133">Transmembrane helix</keyword>
<dbReference type="AlphaFoldDB" id="A0A0F8BTX7"/>
<dbReference type="InterPro" id="IPR006201">
    <property type="entry name" value="Neur_channel"/>
</dbReference>
<dbReference type="InterPro" id="IPR006202">
    <property type="entry name" value="Neur_chan_lig-bd"/>
</dbReference>
<keyword evidence="11" id="KW-1071">Ligand-gated ion channel</keyword>
<comment type="catalytic activity">
    <reaction evidence="15">
        <text>Na(+)(in) = Na(+)(out)</text>
        <dbReference type="Rhea" id="RHEA:34963"/>
        <dbReference type="ChEBI" id="CHEBI:29101"/>
    </reaction>
</comment>
<evidence type="ECO:0000256" key="15">
    <source>
        <dbReference type="ARBA" id="ARBA00036239"/>
    </source>
</evidence>
<dbReference type="SUPFAM" id="SSF90112">
    <property type="entry name" value="Neurotransmitter-gated ion-channel transmembrane pore"/>
    <property type="match status" value="1"/>
</dbReference>
<comment type="subcellular location">
    <subcellularLocation>
        <location evidence="13">Postsynaptic cell membrane</location>
        <topology evidence="13">Multi-pass membrane protein</topology>
    </subcellularLocation>
</comment>
<evidence type="ECO:0000259" key="20">
    <source>
        <dbReference type="Pfam" id="PF02932"/>
    </source>
</evidence>
<evidence type="ECO:0000256" key="17">
    <source>
        <dbReference type="ARBA" id="ARBA00037540"/>
    </source>
</evidence>
<gene>
    <name evidence="21" type="ORF">EH28_05351</name>
</gene>
<dbReference type="CDD" id="cd19063">
    <property type="entry name" value="LGIC_TM_5-HT3"/>
    <property type="match status" value="1"/>
</dbReference>
<evidence type="ECO:0000256" key="12">
    <source>
        <dbReference type="ARBA" id="ARBA00023303"/>
    </source>
</evidence>
<evidence type="ECO:0000256" key="10">
    <source>
        <dbReference type="ARBA" id="ARBA00023257"/>
    </source>
</evidence>
<evidence type="ECO:0000256" key="14">
    <source>
        <dbReference type="ARBA" id="ARBA00034430"/>
    </source>
</evidence>
<keyword evidence="9 21" id="KW-0675">Receptor</keyword>
<evidence type="ECO:0000313" key="21">
    <source>
        <dbReference type="EMBL" id="KKF17252.1"/>
    </source>
</evidence>
<comment type="function">
    <text evidence="17">Forms serotonin (5-hydroxytryptamine/5-HT3)-activated cation-selective channel complexes, which when activated cause fast, depolarizing responses in neurons.</text>
</comment>
<keyword evidence="8 18" id="KW-0472">Membrane</keyword>
<feature type="transmembrane region" description="Helical" evidence="18">
    <location>
        <begin position="214"/>
        <end position="232"/>
    </location>
</feature>
<evidence type="ECO:0000256" key="8">
    <source>
        <dbReference type="ARBA" id="ARBA00023136"/>
    </source>
</evidence>
<dbReference type="GO" id="GO:0004888">
    <property type="term" value="F:transmembrane signaling receptor activity"/>
    <property type="evidence" value="ECO:0007669"/>
    <property type="project" value="InterPro"/>
</dbReference>
<accession>A0A0F8BTX7</accession>
<dbReference type="InterPro" id="IPR018000">
    <property type="entry name" value="Neurotransmitter_ion_chnl_CS"/>
</dbReference>
<evidence type="ECO:0000256" key="5">
    <source>
        <dbReference type="ARBA" id="ARBA00022989"/>
    </source>
</evidence>
<sequence length="354" mass="40343">MDEDESPKTFYVYLDSKGHAHDGKPVRVVSACRFNIYTFPFDVQNCTLTFGPYLHYAQDVRLVQINTAAEVLEDSRNVIYTRGEWELVDIQAVTNILELSEKNYSELRYYLILSRRPRLYIVNLIIPSVFLSILDLFSFLLPPQSVDRSAFKMTLILGYTVFLNMMSDLLPVTGNQTPLLNVLILVSFALMVVSLLETVFVMNIQHSSSQYSPVPHWLSVLVLRYIAVAVCLPPQKKSNRITVSLRPPTEEMNTNTISLKDLQSISAGGDTPPEKPPPGPVLDELRKLSRDLMAIRLQIDNHILGSKTSQEWHMIGIVIDRLLFGLYIVVLSVCFITIIALWFYKTETWKSQKP</sequence>
<organism evidence="21">
    <name type="scientific">Larimichthys crocea</name>
    <name type="common">Large yellow croaker</name>
    <name type="synonym">Pseudosciaena crocea</name>
    <dbReference type="NCBI Taxonomy" id="215358"/>
    <lineage>
        <taxon>Eukaryota</taxon>
        <taxon>Metazoa</taxon>
        <taxon>Chordata</taxon>
        <taxon>Craniata</taxon>
        <taxon>Vertebrata</taxon>
        <taxon>Euteleostomi</taxon>
        <taxon>Actinopterygii</taxon>
        <taxon>Neopterygii</taxon>
        <taxon>Teleostei</taxon>
        <taxon>Neoteleostei</taxon>
        <taxon>Acanthomorphata</taxon>
        <taxon>Eupercaria</taxon>
        <taxon>Sciaenidae</taxon>
        <taxon>Larimichthys</taxon>
    </lineage>
</organism>
<dbReference type="Gene3D" id="1.20.58.390">
    <property type="entry name" value="Neurotransmitter-gated ion-channel transmembrane domain"/>
    <property type="match status" value="1"/>
</dbReference>
<evidence type="ECO:0000256" key="3">
    <source>
        <dbReference type="ARBA" id="ARBA00022692"/>
    </source>
</evidence>
<keyword evidence="12" id="KW-0407">Ion channel</keyword>
<evidence type="ECO:0000256" key="11">
    <source>
        <dbReference type="ARBA" id="ARBA00023286"/>
    </source>
</evidence>
<keyword evidence="4" id="KW-0732">Signal</keyword>
<protein>
    <submittedName>
        <fullName evidence="21">5-hydroxytryptamine receptor 3A</fullName>
    </submittedName>
</protein>
<dbReference type="GO" id="GO:0005230">
    <property type="term" value="F:extracellular ligand-gated monoatomic ion channel activity"/>
    <property type="evidence" value="ECO:0007669"/>
    <property type="project" value="InterPro"/>
</dbReference>
<feature type="domain" description="Neurotransmitter-gated ion-channel ligand-binding" evidence="19">
    <location>
        <begin position="8"/>
        <end position="117"/>
    </location>
</feature>
<comment type="catalytic activity">
    <reaction evidence="14">
        <text>K(+)(in) = K(+)(out)</text>
        <dbReference type="Rhea" id="RHEA:29463"/>
        <dbReference type="ChEBI" id="CHEBI:29103"/>
    </reaction>
</comment>
<dbReference type="InterPro" id="IPR036734">
    <property type="entry name" value="Neur_chan_lig-bd_sf"/>
</dbReference>
<keyword evidence="1" id="KW-0813">Transport</keyword>
<evidence type="ECO:0000256" key="9">
    <source>
        <dbReference type="ARBA" id="ARBA00023170"/>
    </source>
</evidence>
<comment type="catalytic activity">
    <reaction evidence="16">
        <text>Ca(2+)(in) = Ca(2+)(out)</text>
        <dbReference type="Rhea" id="RHEA:29671"/>
        <dbReference type="ChEBI" id="CHEBI:29108"/>
    </reaction>
</comment>
<name>A0A0F8BTX7_LARCR</name>
<dbReference type="PANTHER" id="PTHR18945">
    <property type="entry name" value="NEUROTRANSMITTER GATED ION CHANNEL"/>
    <property type="match status" value="1"/>
</dbReference>
<feature type="transmembrane region" description="Helical" evidence="18">
    <location>
        <begin position="119"/>
        <end position="141"/>
    </location>
</feature>
<dbReference type="Gene3D" id="2.70.170.10">
    <property type="entry name" value="Neurotransmitter-gated ion-channel ligand-binding domain"/>
    <property type="match status" value="1"/>
</dbReference>
<keyword evidence="3 18" id="KW-0812">Transmembrane</keyword>